<dbReference type="AlphaFoldDB" id="A0A383BBV0"/>
<protein>
    <submittedName>
        <fullName evidence="1">Uncharacterized protein</fullName>
    </submittedName>
</protein>
<accession>A0A383BBV0</accession>
<feature type="non-terminal residue" evidence="1">
    <location>
        <position position="25"/>
    </location>
</feature>
<sequence length="25" mass="2930">MENPVQEIFNNFKEEILPDIGKLLV</sequence>
<reference evidence="1" key="1">
    <citation type="submission" date="2018-05" db="EMBL/GenBank/DDBJ databases">
        <authorList>
            <person name="Lanie J.A."/>
            <person name="Ng W.-L."/>
            <person name="Kazmierczak K.M."/>
            <person name="Andrzejewski T.M."/>
            <person name="Davidsen T.M."/>
            <person name="Wayne K.J."/>
            <person name="Tettelin H."/>
            <person name="Glass J.I."/>
            <person name="Rusch D."/>
            <person name="Podicherti R."/>
            <person name="Tsui H.-C.T."/>
            <person name="Winkler M.E."/>
        </authorList>
    </citation>
    <scope>NUCLEOTIDE SEQUENCE</scope>
</reference>
<dbReference type="EMBL" id="UINC01199167">
    <property type="protein sequence ID" value="SVE17462.1"/>
    <property type="molecule type" value="Genomic_DNA"/>
</dbReference>
<proteinExistence type="predicted"/>
<gene>
    <name evidence="1" type="ORF">METZ01_LOCUS470316</name>
</gene>
<evidence type="ECO:0000313" key="1">
    <source>
        <dbReference type="EMBL" id="SVE17462.1"/>
    </source>
</evidence>
<name>A0A383BBV0_9ZZZZ</name>
<organism evidence="1">
    <name type="scientific">marine metagenome</name>
    <dbReference type="NCBI Taxonomy" id="408172"/>
    <lineage>
        <taxon>unclassified sequences</taxon>
        <taxon>metagenomes</taxon>
        <taxon>ecological metagenomes</taxon>
    </lineage>
</organism>